<dbReference type="Proteomes" id="UP000242715">
    <property type="component" value="Unassembled WGS sequence"/>
</dbReference>
<organism evidence="2 3">
    <name type="scientific">Trifolium subterraneum</name>
    <name type="common">Subterranean clover</name>
    <dbReference type="NCBI Taxonomy" id="3900"/>
    <lineage>
        <taxon>Eukaryota</taxon>
        <taxon>Viridiplantae</taxon>
        <taxon>Streptophyta</taxon>
        <taxon>Embryophyta</taxon>
        <taxon>Tracheophyta</taxon>
        <taxon>Spermatophyta</taxon>
        <taxon>Magnoliopsida</taxon>
        <taxon>eudicotyledons</taxon>
        <taxon>Gunneridae</taxon>
        <taxon>Pentapetalae</taxon>
        <taxon>rosids</taxon>
        <taxon>fabids</taxon>
        <taxon>Fabales</taxon>
        <taxon>Fabaceae</taxon>
        <taxon>Papilionoideae</taxon>
        <taxon>50 kb inversion clade</taxon>
        <taxon>NPAAA clade</taxon>
        <taxon>Hologalegina</taxon>
        <taxon>IRL clade</taxon>
        <taxon>Trifolieae</taxon>
        <taxon>Trifolium</taxon>
    </lineage>
</organism>
<proteinExistence type="predicted"/>
<keyword evidence="3" id="KW-1185">Reference proteome</keyword>
<sequence>MEEIQTGRSFRNAIMGLRGGGASLDVSQVMKVPVNESLCKELQGSMVGTLTFEKDVRRIQTTLYMEGFQTIFVTYMGGNMALLRSPVEGDVERLMRRKKDSLDYYFSKLKPWNPGLFAINREVWIKVYGIPLHIWGEKLFKMVGAKLGGFLDFDEDTAALGRFDVARLKILTTIWEYIDVVLKVETEGVCFNLWVVEENGRQSLEVTLGGEREDVGSFMILAANSDAGRSGGCSVDGVANSGEDDDSGNDMNVDLSMDKQHGGGLEAIGGRSLQSLEAKRGDLTLTSEKSTNNSFSQKEILVVSPERVESDRCLSSGAKGDDDVGNFEIKESGPIERVVFFDPLPNPTTPGQHDLGLSSGEPIDLGFQGDDFESRYSSISEPEEVFSSHRSKINKNTPKSFKQKSCTKFNPLGGPKFIQLVEVVSGVGSKARRRRMKGQGEQLREVEVCDGEGVPASEGLIGESNCPARRSQQSKNEQAGYRPLR</sequence>
<evidence type="ECO:0000313" key="2">
    <source>
        <dbReference type="EMBL" id="GAU43791.1"/>
    </source>
</evidence>
<evidence type="ECO:0000313" key="3">
    <source>
        <dbReference type="Proteomes" id="UP000242715"/>
    </source>
</evidence>
<protein>
    <submittedName>
        <fullName evidence="2">Uncharacterized protein</fullName>
    </submittedName>
</protein>
<gene>
    <name evidence="2" type="ORF">TSUD_285430</name>
</gene>
<dbReference type="PANTHER" id="PTHR34427">
    <property type="entry name" value="DUF4283 DOMAIN PROTEIN"/>
    <property type="match status" value="1"/>
</dbReference>
<feature type="region of interest" description="Disordered" evidence="1">
    <location>
        <begin position="453"/>
        <end position="485"/>
    </location>
</feature>
<evidence type="ECO:0000256" key="1">
    <source>
        <dbReference type="SAM" id="MobiDB-lite"/>
    </source>
</evidence>
<dbReference type="EMBL" id="DF973994">
    <property type="protein sequence ID" value="GAU43791.1"/>
    <property type="molecule type" value="Genomic_DNA"/>
</dbReference>
<dbReference type="AlphaFoldDB" id="A0A2Z6NIQ8"/>
<dbReference type="OrthoDB" id="1080235at2759"/>
<name>A0A2Z6NIQ8_TRISU</name>
<accession>A0A2Z6NIQ8</accession>
<reference evidence="3" key="1">
    <citation type="journal article" date="2017" name="Front. Plant Sci.">
        <title>Climate Clever Clovers: New Paradigm to Reduce the Environmental Footprint of Ruminants by Breeding Low Methanogenic Forages Utilizing Haplotype Variation.</title>
        <authorList>
            <person name="Kaur P."/>
            <person name="Appels R."/>
            <person name="Bayer P.E."/>
            <person name="Keeble-Gagnere G."/>
            <person name="Wang J."/>
            <person name="Hirakawa H."/>
            <person name="Shirasawa K."/>
            <person name="Vercoe P."/>
            <person name="Stefanova K."/>
            <person name="Durmic Z."/>
            <person name="Nichols P."/>
            <person name="Revell C."/>
            <person name="Isobe S.N."/>
            <person name="Edwards D."/>
            <person name="Erskine W."/>
        </authorList>
    </citation>
    <scope>NUCLEOTIDE SEQUENCE [LARGE SCALE GENOMIC DNA]</scope>
    <source>
        <strain evidence="3">cv. Daliak</strain>
    </source>
</reference>
<dbReference type="PANTHER" id="PTHR34427:SF5">
    <property type="entry name" value="DUF4283 DOMAIN-CONTAINING PROTEIN"/>
    <property type="match status" value="1"/>
</dbReference>